<dbReference type="GO" id="GO:0005524">
    <property type="term" value="F:ATP binding"/>
    <property type="evidence" value="ECO:0007669"/>
    <property type="project" value="UniProtKB-UniRule"/>
</dbReference>
<dbReference type="CDD" id="cd23509">
    <property type="entry name" value="Gnk2-like"/>
    <property type="match status" value="2"/>
</dbReference>
<dbReference type="OrthoDB" id="688481at2759"/>
<comment type="caution">
    <text evidence="19">The sequence shown here is derived from an EMBL/GenBank/DDBJ whole genome shotgun (WGS) entry which is preliminary data.</text>
</comment>
<feature type="signal peptide" evidence="16">
    <location>
        <begin position="1"/>
        <end position="25"/>
    </location>
</feature>
<keyword evidence="3" id="KW-0808">Transferase</keyword>
<evidence type="ECO:0000256" key="5">
    <source>
        <dbReference type="ARBA" id="ARBA00022729"/>
    </source>
</evidence>
<evidence type="ECO:0000256" key="8">
    <source>
        <dbReference type="ARBA" id="ARBA00022777"/>
    </source>
</evidence>
<accession>A0A811RHK9</accession>
<proteinExistence type="predicted"/>
<dbReference type="PROSITE" id="PS50011">
    <property type="entry name" value="PROTEIN_KINASE_DOM"/>
    <property type="match status" value="1"/>
</dbReference>
<evidence type="ECO:0000256" key="15">
    <source>
        <dbReference type="SAM" id="Phobius"/>
    </source>
</evidence>
<dbReference type="FunFam" id="1.10.510.10:FF:000060">
    <property type="entry name" value="G-type lectin S-receptor-like serine/threonine-protein kinase"/>
    <property type="match status" value="1"/>
</dbReference>
<feature type="domain" description="Protein kinase" evidence="17">
    <location>
        <begin position="351"/>
        <end position="638"/>
    </location>
</feature>
<feature type="domain" description="Gnk2-homologous" evidence="18">
    <location>
        <begin position="8"/>
        <end position="121"/>
    </location>
</feature>
<evidence type="ECO:0000256" key="13">
    <source>
        <dbReference type="ARBA" id="ARBA00023180"/>
    </source>
</evidence>
<evidence type="ECO:0000256" key="6">
    <source>
        <dbReference type="ARBA" id="ARBA00022737"/>
    </source>
</evidence>
<evidence type="ECO:0000256" key="12">
    <source>
        <dbReference type="ARBA" id="ARBA00023157"/>
    </source>
</evidence>
<dbReference type="Gene3D" id="3.30.430.20">
    <property type="entry name" value="Gnk2 domain, C-X8-C-X2-C motif"/>
    <property type="match status" value="2"/>
</dbReference>
<evidence type="ECO:0000256" key="16">
    <source>
        <dbReference type="SAM" id="SignalP"/>
    </source>
</evidence>
<feature type="transmembrane region" description="Helical" evidence="15">
    <location>
        <begin position="282"/>
        <end position="307"/>
    </location>
</feature>
<dbReference type="Proteomes" id="UP000604825">
    <property type="component" value="Unassembled WGS sequence"/>
</dbReference>
<dbReference type="InterPro" id="IPR008271">
    <property type="entry name" value="Ser/Thr_kinase_AS"/>
</dbReference>
<dbReference type="PANTHER" id="PTHR27002:SF76">
    <property type="entry name" value="OS10G0136400 PROTEIN"/>
    <property type="match status" value="1"/>
</dbReference>
<evidence type="ECO:0000259" key="18">
    <source>
        <dbReference type="PROSITE" id="PS51473"/>
    </source>
</evidence>
<keyword evidence="10 15" id="KW-1133">Transmembrane helix</keyword>
<dbReference type="Gene3D" id="1.10.510.10">
    <property type="entry name" value="Transferase(Phosphotransferase) domain 1"/>
    <property type="match status" value="1"/>
</dbReference>
<evidence type="ECO:0000313" key="19">
    <source>
        <dbReference type="EMBL" id="CAD6269843.1"/>
    </source>
</evidence>
<keyword evidence="20" id="KW-1185">Reference proteome</keyword>
<reference evidence="19" key="1">
    <citation type="submission" date="2020-10" db="EMBL/GenBank/DDBJ databases">
        <authorList>
            <person name="Han B."/>
            <person name="Lu T."/>
            <person name="Zhao Q."/>
            <person name="Huang X."/>
            <person name="Zhao Y."/>
        </authorList>
    </citation>
    <scope>NUCLEOTIDE SEQUENCE</scope>
</reference>
<gene>
    <name evidence="19" type="ORF">NCGR_LOCUS53141</name>
</gene>
<comment type="subcellular location">
    <subcellularLocation>
        <location evidence="1">Membrane</location>
        <topology evidence="1">Single-pass membrane protein</topology>
    </subcellularLocation>
</comment>
<sequence>MANAVSGIVLLLVLGGITLFPRATADVFCHNLKQVAATLPKNTASSKVHFATTVFGQPPDAVYALALCRGDVDKDTTCGECVATTFDKINSTLSPAQQLQCYQAAYYYGDGCSLVYSVDDILSSSNTTGENYTGDDKPFTRFNTKNWGNWSTNNITGDADDVAHTVGLLNELMLKTIQTAASTTPGRFTTGVMDSPTIVFYSMAQCTPDLSDSKCLECLTRLLGTLNFMTLRMGGQLHVIRCFFRYESYQFYDSKPILHLGRPSAPTPVTAPVKHKRRMYNFWIILIAVFPPAAAAFLCFIFCCPCFRSYRKGSRRTRDLKAQEELIWQGKSSSEFSVFEFEQLLEATDNFSEENKLGQGGFGAVYKGQFPEGLEIAVKRLSSHSGQGFMEFKNEVQLIAKLQHMNLVRLLGCCSQEEEKILVYEYLPNKSLDFFIFDENRRALLNWNKRIAIIEGIAHGLLYLHKHSRLRVIHRDLKPSNILLDGEMNPKISDFGLAKIFTSNNTEESTTRRVVGTYGYMSPEYACEGLFSIKSDVFSFGVLVLEILGGKRNSGGQDYGNFINLLGYAWKLYEEERWGELIDSSLDTINHSEEMMRCMNIALLCVQEKAADRPTMLDVVAMLSNKSMVLVKPKHPAYFNLSSVGNEEASIATQPSSINNVTISVTTGR</sequence>
<dbReference type="InterPro" id="IPR017441">
    <property type="entry name" value="Protein_kinase_ATP_BS"/>
</dbReference>
<keyword evidence="5 16" id="KW-0732">Signal</keyword>
<evidence type="ECO:0000313" key="20">
    <source>
        <dbReference type="Proteomes" id="UP000604825"/>
    </source>
</evidence>
<feature type="domain" description="Gnk2-homologous" evidence="18">
    <location>
        <begin position="143"/>
        <end position="251"/>
    </location>
</feature>
<evidence type="ECO:0000256" key="3">
    <source>
        <dbReference type="ARBA" id="ARBA00022679"/>
    </source>
</evidence>
<keyword evidence="4 15" id="KW-0812">Transmembrane</keyword>
<keyword evidence="9 14" id="KW-0067">ATP-binding</keyword>
<evidence type="ECO:0000256" key="11">
    <source>
        <dbReference type="ARBA" id="ARBA00023136"/>
    </source>
</evidence>
<dbReference type="EMBL" id="CAJGYO010000015">
    <property type="protein sequence ID" value="CAD6269843.1"/>
    <property type="molecule type" value="Genomic_DNA"/>
</dbReference>
<dbReference type="InterPro" id="IPR000719">
    <property type="entry name" value="Prot_kinase_dom"/>
</dbReference>
<evidence type="ECO:0000256" key="1">
    <source>
        <dbReference type="ARBA" id="ARBA00004167"/>
    </source>
</evidence>
<dbReference type="FunFam" id="3.30.200.20:FF:000142">
    <property type="entry name" value="Cysteine-rich receptor-like protein kinase 10"/>
    <property type="match status" value="1"/>
</dbReference>
<keyword evidence="11 15" id="KW-0472">Membrane</keyword>
<dbReference type="PROSITE" id="PS00107">
    <property type="entry name" value="PROTEIN_KINASE_ATP"/>
    <property type="match status" value="1"/>
</dbReference>
<name>A0A811RHK9_9POAL</name>
<keyword evidence="8" id="KW-0418">Kinase</keyword>
<dbReference type="InterPro" id="IPR001245">
    <property type="entry name" value="Ser-Thr/Tyr_kinase_cat_dom"/>
</dbReference>
<keyword evidence="6" id="KW-0677">Repeat</keyword>
<dbReference type="Gene3D" id="3.30.200.20">
    <property type="entry name" value="Phosphorylase Kinase, domain 1"/>
    <property type="match status" value="1"/>
</dbReference>
<keyword evidence="13" id="KW-0325">Glycoprotein</keyword>
<keyword evidence="7 14" id="KW-0547">Nucleotide-binding</keyword>
<keyword evidence="2" id="KW-0723">Serine/threonine-protein kinase</keyword>
<dbReference type="SUPFAM" id="SSF56112">
    <property type="entry name" value="Protein kinase-like (PK-like)"/>
    <property type="match status" value="1"/>
</dbReference>
<evidence type="ECO:0000256" key="9">
    <source>
        <dbReference type="ARBA" id="ARBA00022840"/>
    </source>
</evidence>
<dbReference type="PANTHER" id="PTHR27002">
    <property type="entry name" value="RECEPTOR-LIKE SERINE/THREONINE-PROTEIN KINASE SD1-8"/>
    <property type="match status" value="1"/>
</dbReference>
<dbReference type="Pfam" id="PF07714">
    <property type="entry name" value="PK_Tyr_Ser-Thr"/>
    <property type="match status" value="1"/>
</dbReference>
<evidence type="ECO:0000256" key="7">
    <source>
        <dbReference type="ARBA" id="ARBA00022741"/>
    </source>
</evidence>
<dbReference type="PROSITE" id="PS00108">
    <property type="entry name" value="PROTEIN_KINASE_ST"/>
    <property type="match status" value="1"/>
</dbReference>
<dbReference type="PROSITE" id="PS51473">
    <property type="entry name" value="GNK2"/>
    <property type="match status" value="2"/>
</dbReference>
<evidence type="ECO:0000256" key="10">
    <source>
        <dbReference type="ARBA" id="ARBA00022989"/>
    </source>
</evidence>
<dbReference type="Pfam" id="PF01657">
    <property type="entry name" value="Stress-antifung"/>
    <property type="match status" value="2"/>
</dbReference>
<dbReference type="InterPro" id="IPR038408">
    <property type="entry name" value="GNK2_sf"/>
</dbReference>
<feature type="chain" id="PRO_5032622215" evidence="16">
    <location>
        <begin position="26"/>
        <end position="669"/>
    </location>
</feature>
<organism evidence="19 20">
    <name type="scientific">Miscanthus lutarioriparius</name>
    <dbReference type="NCBI Taxonomy" id="422564"/>
    <lineage>
        <taxon>Eukaryota</taxon>
        <taxon>Viridiplantae</taxon>
        <taxon>Streptophyta</taxon>
        <taxon>Embryophyta</taxon>
        <taxon>Tracheophyta</taxon>
        <taxon>Spermatophyta</taxon>
        <taxon>Magnoliopsida</taxon>
        <taxon>Liliopsida</taxon>
        <taxon>Poales</taxon>
        <taxon>Poaceae</taxon>
        <taxon>PACMAD clade</taxon>
        <taxon>Panicoideae</taxon>
        <taxon>Andropogonodae</taxon>
        <taxon>Andropogoneae</taxon>
        <taxon>Saccharinae</taxon>
        <taxon>Miscanthus</taxon>
    </lineage>
</organism>
<evidence type="ECO:0000256" key="2">
    <source>
        <dbReference type="ARBA" id="ARBA00022527"/>
    </source>
</evidence>
<dbReference type="InterPro" id="IPR002902">
    <property type="entry name" value="GNK2"/>
</dbReference>
<evidence type="ECO:0000256" key="14">
    <source>
        <dbReference type="PROSITE-ProRule" id="PRU10141"/>
    </source>
</evidence>
<dbReference type="GO" id="GO:0004674">
    <property type="term" value="F:protein serine/threonine kinase activity"/>
    <property type="evidence" value="ECO:0007669"/>
    <property type="project" value="UniProtKB-KW"/>
</dbReference>
<feature type="binding site" evidence="14">
    <location>
        <position position="379"/>
    </location>
    <ligand>
        <name>ATP</name>
        <dbReference type="ChEBI" id="CHEBI:30616"/>
    </ligand>
</feature>
<dbReference type="AlphaFoldDB" id="A0A811RHK9"/>
<dbReference type="GO" id="GO:0005886">
    <property type="term" value="C:plasma membrane"/>
    <property type="evidence" value="ECO:0007669"/>
    <property type="project" value="TreeGrafter"/>
</dbReference>
<dbReference type="SMART" id="SM00220">
    <property type="entry name" value="S_TKc"/>
    <property type="match status" value="1"/>
</dbReference>
<evidence type="ECO:0000259" key="17">
    <source>
        <dbReference type="PROSITE" id="PS50011"/>
    </source>
</evidence>
<protein>
    <submittedName>
        <fullName evidence="19">Uncharacterized protein</fullName>
    </submittedName>
</protein>
<dbReference type="CDD" id="cd14066">
    <property type="entry name" value="STKc_IRAK"/>
    <property type="match status" value="1"/>
</dbReference>
<dbReference type="InterPro" id="IPR011009">
    <property type="entry name" value="Kinase-like_dom_sf"/>
</dbReference>
<keyword evidence="12" id="KW-1015">Disulfide bond</keyword>
<evidence type="ECO:0000256" key="4">
    <source>
        <dbReference type="ARBA" id="ARBA00022692"/>
    </source>
</evidence>